<dbReference type="Proteomes" id="UP001259982">
    <property type="component" value="Unassembled WGS sequence"/>
</dbReference>
<dbReference type="InterPro" id="IPR001765">
    <property type="entry name" value="Carbonic_anhydrase"/>
</dbReference>
<evidence type="ECO:0000313" key="3">
    <source>
        <dbReference type="Proteomes" id="UP001259982"/>
    </source>
</evidence>
<name>A0ABU3B927_9GAMM</name>
<dbReference type="SUPFAM" id="SSF53056">
    <property type="entry name" value="beta-carbonic anhydrase, cab"/>
    <property type="match status" value="1"/>
</dbReference>
<dbReference type="SMART" id="SM00947">
    <property type="entry name" value="Pro_CA"/>
    <property type="match status" value="1"/>
</dbReference>
<dbReference type="Gene3D" id="3.40.1050.10">
    <property type="entry name" value="Carbonic anhydrase"/>
    <property type="match status" value="1"/>
</dbReference>
<gene>
    <name evidence="2" type="ORF">RM531_10885</name>
</gene>
<sequence>MIDAAQALTRLREGNARYVADQPWAAGESAALRRDRLVAGQAPFAVVLGCSDSRVPVELVFDQQLGDLFVIRVAGNIVATSQLGSVEFAVQAFGTPLVVVLGHTGCGAVGAALDALDRPNDDLTPSLRAIVGRIQPAIRGLGHDCPERGREAVRANVRAQMAALTAESALLAERERQGGLRLVGADYCLTSGQVDFFTEGDV</sequence>
<reference evidence="2 3" key="1">
    <citation type="submission" date="2023-09" db="EMBL/GenBank/DDBJ databases">
        <authorList>
            <person name="Rey-Velasco X."/>
        </authorList>
    </citation>
    <scope>NUCLEOTIDE SEQUENCE [LARGE SCALE GENOMIC DNA]</scope>
    <source>
        <strain evidence="2 3">P385</strain>
    </source>
</reference>
<dbReference type="EMBL" id="JAVRHY010000009">
    <property type="protein sequence ID" value="MDT0618981.1"/>
    <property type="molecule type" value="Genomic_DNA"/>
</dbReference>
<dbReference type="CDD" id="cd03378">
    <property type="entry name" value="beta_CA_cladeC"/>
    <property type="match status" value="1"/>
</dbReference>
<dbReference type="InterPro" id="IPR036874">
    <property type="entry name" value="Carbonic_anhydrase_sf"/>
</dbReference>
<evidence type="ECO:0000313" key="2">
    <source>
        <dbReference type="EMBL" id="MDT0618981.1"/>
    </source>
</evidence>
<protein>
    <submittedName>
        <fullName evidence="2">Carbonic anhydrase</fullName>
    </submittedName>
</protein>
<comment type="similarity">
    <text evidence="1">Belongs to the beta-class carbonic anhydrase family.</text>
</comment>
<proteinExistence type="inferred from homology"/>
<keyword evidence="3" id="KW-1185">Reference proteome</keyword>
<dbReference type="RefSeq" id="WP_311659265.1">
    <property type="nucleotide sequence ID" value="NZ_JAVRHY010000009.1"/>
</dbReference>
<comment type="caution">
    <text evidence="2">The sequence shown here is derived from an EMBL/GenBank/DDBJ whole genome shotgun (WGS) entry which is preliminary data.</text>
</comment>
<dbReference type="PANTHER" id="PTHR11002">
    <property type="entry name" value="CARBONIC ANHYDRASE"/>
    <property type="match status" value="1"/>
</dbReference>
<organism evidence="2 3">
    <name type="scientific">Spectribacter acetivorans</name>
    <dbReference type="NCBI Taxonomy" id="3075603"/>
    <lineage>
        <taxon>Bacteria</taxon>
        <taxon>Pseudomonadati</taxon>
        <taxon>Pseudomonadota</taxon>
        <taxon>Gammaproteobacteria</taxon>
        <taxon>Salinisphaerales</taxon>
        <taxon>Salinisphaeraceae</taxon>
        <taxon>Spectribacter</taxon>
    </lineage>
</organism>
<dbReference type="Pfam" id="PF00484">
    <property type="entry name" value="Pro_CA"/>
    <property type="match status" value="1"/>
</dbReference>
<dbReference type="PANTHER" id="PTHR11002:SF79">
    <property type="entry name" value="CARBONIC ANHYDRASE 2"/>
    <property type="match status" value="1"/>
</dbReference>
<evidence type="ECO:0000256" key="1">
    <source>
        <dbReference type="ARBA" id="ARBA00006217"/>
    </source>
</evidence>
<accession>A0ABU3B927</accession>